<sequence length="92" mass="10211">MGKTTAEKDALESVDPGIVGEIIGKWDAKNGLETTMYLYSENGKHYIAQVFGPGEISKHEVTLSDIKHGTKIENVEENTFGEYFVMNDSGWL</sequence>
<reference evidence="1 2" key="1">
    <citation type="journal article" date="2004" name="Proc. Natl. Acad. Sci. U.S.A.">
        <title>Genome sequence of the deep-sea gamma-proteobacterium Idiomarina loihiensis reveals amino acid fermentation as a source of carbon and energy.</title>
        <authorList>
            <person name="Hou S."/>
            <person name="Saw J.H."/>
            <person name="Lee K.S."/>
            <person name="Freitas T.A."/>
            <person name="Belisle C."/>
            <person name="Kawarabayasi Y."/>
            <person name="Donachie S.P."/>
            <person name="Pikina A."/>
            <person name="Galperin M.Y."/>
            <person name="Koonin E.V."/>
            <person name="Makarova K.S."/>
            <person name="Omelchenko M.V."/>
            <person name="Sorokin A."/>
            <person name="Wolf Y.I."/>
            <person name="Li Q.X."/>
            <person name="Keum Y.S."/>
            <person name="Campbell S."/>
            <person name="Denery J."/>
            <person name="Aizawa S."/>
            <person name="Shibata S."/>
            <person name="Malahoff A."/>
            <person name="Alam M."/>
        </authorList>
    </citation>
    <scope>NUCLEOTIDE SEQUENCE [LARGE SCALE GENOMIC DNA]</scope>
    <source>
        <strain evidence="2">ATCC BAA-735 / DSM 15497 / L2-TR</strain>
    </source>
</reference>
<keyword evidence="2" id="KW-1185">Reference proteome</keyword>
<evidence type="ECO:0000313" key="2">
    <source>
        <dbReference type="Proteomes" id="UP000001171"/>
    </source>
</evidence>
<evidence type="ECO:0000313" key="1">
    <source>
        <dbReference type="EMBL" id="AAV80892.1"/>
    </source>
</evidence>
<dbReference type="RefSeq" id="WP_011233312.1">
    <property type="nucleotide sequence ID" value="NC_006512.1"/>
</dbReference>
<organism evidence="1 2">
    <name type="scientific">Idiomarina loihiensis (strain ATCC BAA-735 / DSM 15497 / L2-TR)</name>
    <dbReference type="NCBI Taxonomy" id="283942"/>
    <lineage>
        <taxon>Bacteria</taxon>
        <taxon>Pseudomonadati</taxon>
        <taxon>Pseudomonadota</taxon>
        <taxon>Gammaproteobacteria</taxon>
        <taxon>Alteromonadales</taxon>
        <taxon>Idiomarinaceae</taxon>
        <taxon>Idiomarina</taxon>
    </lineage>
</organism>
<gene>
    <name evidence="1" type="ordered locus">IL0048</name>
</gene>
<protein>
    <submittedName>
        <fullName evidence="1">Uncharacterized conserved protein</fullName>
    </submittedName>
</protein>
<accession>Q5QZV8</accession>
<dbReference type="KEGG" id="ilo:IL0048"/>
<dbReference type="Proteomes" id="UP000001171">
    <property type="component" value="Chromosome"/>
</dbReference>
<proteinExistence type="predicted"/>
<dbReference type="OrthoDB" id="6904817at2"/>
<dbReference type="AlphaFoldDB" id="Q5QZV8"/>
<name>Q5QZV8_IDILO</name>
<dbReference type="HOGENOM" id="CLU_2409319_0_0_6"/>
<dbReference type="GeneID" id="41335196"/>
<dbReference type="EMBL" id="AE017340">
    <property type="protein sequence ID" value="AAV80892.1"/>
    <property type="molecule type" value="Genomic_DNA"/>
</dbReference>